<dbReference type="RefSeq" id="WP_263541663.1">
    <property type="nucleotide sequence ID" value="NZ_JAOVZO020000018.1"/>
</dbReference>
<proteinExistence type="predicted"/>
<dbReference type="AlphaFoldDB" id="A0A9X3YKI0"/>
<dbReference type="SUPFAM" id="SSF53474">
    <property type="entry name" value="alpha/beta-Hydrolases"/>
    <property type="match status" value="1"/>
</dbReference>
<keyword evidence="2" id="KW-0378">Hydrolase</keyword>
<dbReference type="EMBL" id="JAOVZO020000018">
    <property type="protein sequence ID" value="MDC8014019.1"/>
    <property type="molecule type" value="Genomic_DNA"/>
</dbReference>
<dbReference type="NCBIfam" id="NF002938">
    <property type="entry name" value="PRK03592.1"/>
    <property type="match status" value="1"/>
</dbReference>
<evidence type="ECO:0000313" key="2">
    <source>
        <dbReference type="EMBL" id="MDC8014019.1"/>
    </source>
</evidence>
<keyword evidence="3" id="KW-1185">Reference proteome</keyword>
<comment type="caution">
    <text evidence="2">The sequence shown here is derived from an EMBL/GenBank/DDBJ whole genome shotgun (WGS) entry which is preliminary data.</text>
</comment>
<evidence type="ECO:0000313" key="3">
    <source>
        <dbReference type="Proteomes" id="UP001139971"/>
    </source>
</evidence>
<dbReference type="Gene3D" id="3.40.50.1820">
    <property type="entry name" value="alpha/beta hydrolase"/>
    <property type="match status" value="1"/>
</dbReference>
<dbReference type="PANTHER" id="PTHR43798">
    <property type="entry name" value="MONOACYLGLYCEROL LIPASE"/>
    <property type="match status" value="1"/>
</dbReference>
<dbReference type="EC" id="3.8.1.5" evidence="2"/>
<accession>A0A9X3YKI0</accession>
<dbReference type="InterPro" id="IPR000073">
    <property type="entry name" value="AB_hydrolase_1"/>
</dbReference>
<sequence>MTEPIDPTDHHPRHRINLLDTELSYVDVGAGDPIVFLHGNPTWSYVWRNVIPHVADIGRCLAPDLVGMGQSGPSATGTYRFIDHARHLDAWFDALALERVVLVVQAWGSGLGFDWARRHPSRVAGIAHMESLVLPRRWEDFPGTRAQVFADLRGERGVAMVFDDNYFVEQGLPRGIRRTLSDAEMAMYRMPFARRESRQPMLDWAREQPIGGEPADVLAIVEAYGAFMATTSIPKLFVNADPGSLVTGDARDFCRTWPAQREVTVPGLFTVQEDSPHAIGAALREFVLALRGG</sequence>
<dbReference type="Pfam" id="PF00561">
    <property type="entry name" value="Abhydrolase_1"/>
    <property type="match status" value="1"/>
</dbReference>
<dbReference type="GO" id="GO:0018786">
    <property type="term" value="F:haloalkane dehalogenase activity"/>
    <property type="evidence" value="ECO:0007669"/>
    <property type="project" value="UniProtKB-EC"/>
</dbReference>
<dbReference type="PANTHER" id="PTHR43798:SF24">
    <property type="entry name" value="CIS-3-ALKYL-4-ALKYLOXETAN-2-ONE DECARBOXYLASE"/>
    <property type="match status" value="1"/>
</dbReference>
<dbReference type="Proteomes" id="UP001139971">
    <property type="component" value="Unassembled WGS sequence"/>
</dbReference>
<dbReference type="InterPro" id="IPR029058">
    <property type="entry name" value="AB_hydrolase_fold"/>
</dbReference>
<protein>
    <submittedName>
        <fullName evidence="2">Haloalkane dehalogenase</fullName>
        <ecNumber evidence="2">3.8.1.5</ecNumber>
    </submittedName>
</protein>
<dbReference type="InterPro" id="IPR050266">
    <property type="entry name" value="AB_hydrolase_sf"/>
</dbReference>
<reference evidence="2" key="1">
    <citation type="submission" date="2023-02" db="EMBL/GenBank/DDBJ databases">
        <title>Tahibacter soli sp. nov. isolated from soil.</title>
        <authorList>
            <person name="Baek J.H."/>
            <person name="Lee J.K."/>
            <person name="Choi D.G."/>
            <person name="Jeon C.O."/>
        </authorList>
    </citation>
    <scope>NUCLEOTIDE SEQUENCE</scope>
    <source>
        <strain evidence="2">BL</strain>
    </source>
</reference>
<gene>
    <name evidence="2" type="ORF">OD750_015860</name>
</gene>
<feature type="domain" description="AB hydrolase-1" evidence="1">
    <location>
        <begin position="33"/>
        <end position="148"/>
    </location>
</feature>
<name>A0A9X3YKI0_9GAMM</name>
<dbReference type="GO" id="GO:0016020">
    <property type="term" value="C:membrane"/>
    <property type="evidence" value="ECO:0007669"/>
    <property type="project" value="TreeGrafter"/>
</dbReference>
<evidence type="ECO:0000259" key="1">
    <source>
        <dbReference type="Pfam" id="PF00561"/>
    </source>
</evidence>
<organism evidence="2 3">
    <name type="scientific">Tahibacter soli</name>
    <dbReference type="NCBI Taxonomy" id="2983605"/>
    <lineage>
        <taxon>Bacteria</taxon>
        <taxon>Pseudomonadati</taxon>
        <taxon>Pseudomonadota</taxon>
        <taxon>Gammaproteobacteria</taxon>
        <taxon>Lysobacterales</taxon>
        <taxon>Rhodanobacteraceae</taxon>
        <taxon>Tahibacter</taxon>
    </lineage>
</organism>